<dbReference type="Proteomes" id="UP001164929">
    <property type="component" value="Chromosome 12"/>
</dbReference>
<comment type="caution">
    <text evidence="1">The sequence shown here is derived from an EMBL/GenBank/DDBJ whole genome shotgun (WGS) entry which is preliminary data.</text>
</comment>
<sequence>MPPEMRFQETRKVIEVANPKQTQASDQIQHQLNDIRAHTNVCFRELKEAIDDLVFYIDLTLQKTQLFTGESSLPKTLQYPAIRDFSAKFN</sequence>
<gene>
    <name evidence="1" type="ORF">NC653_029271</name>
</gene>
<evidence type="ECO:0000313" key="1">
    <source>
        <dbReference type="EMBL" id="KAJ6977310.1"/>
    </source>
</evidence>
<dbReference type="AlphaFoldDB" id="A0AAD6M221"/>
<evidence type="ECO:0000313" key="2">
    <source>
        <dbReference type="Proteomes" id="UP001164929"/>
    </source>
</evidence>
<name>A0AAD6M221_9ROSI</name>
<protein>
    <submittedName>
        <fullName evidence="1">Uncharacterized protein</fullName>
    </submittedName>
</protein>
<accession>A0AAD6M221</accession>
<organism evidence="1 2">
    <name type="scientific">Populus alba x Populus x berolinensis</name>
    <dbReference type="NCBI Taxonomy" id="444605"/>
    <lineage>
        <taxon>Eukaryota</taxon>
        <taxon>Viridiplantae</taxon>
        <taxon>Streptophyta</taxon>
        <taxon>Embryophyta</taxon>
        <taxon>Tracheophyta</taxon>
        <taxon>Spermatophyta</taxon>
        <taxon>Magnoliopsida</taxon>
        <taxon>eudicotyledons</taxon>
        <taxon>Gunneridae</taxon>
        <taxon>Pentapetalae</taxon>
        <taxon>rosids</taxon>
        <taxon>fabids</taxon>
        <taxon>Malpighiales</taxon>
        <taxon>Salicaceae</taxon>
        <taxon>Saliceae</taxon>
        <taxon>Populus</taxon>
    </lineage>
</organism>
<reference evidence="1" key="1">
    <citation type="journal article" date="2023" name="Mol. Ecol. Resour.">
        <title>Chromosome-level genome assembly of a triploid poplar Populus alba 'Berolinensis'.</title>
        <authorList>
            <person name="Chen S."/>
            <person name="Yu Y."/>
            <person name="Wang X."/>
            <person name="Wang S."/>
            <person name="Zhang T."/>
            <person name="Zhou Y."/>
            <person name="He R."/>
            <person name="Meng N."/>
            <person name="Wang Y."/>
            <person name="Liu W."/>
            <person name="Liu Z."/>
            <person name="Liu J."/>
            <person name="Guo Q."/>
            <person name="Huang H."/>
            <person name="Sederoff R.R."/>
            <person name="Wang G."/>
            <person name="Qu G."/>
            <person name="Chen S."/>
        </authorList>
    </citation>
    <scope>NUCLEOTIDE SEQUENCE</scope>
    <source>
        <strain evidence="1">SC-2020</strain>
    </source>
</reference>
<dbReference type="EMBL" id="JAQIZT010000012">
    <property type="protein sequence ID" value="KAJ6977310.1"/>
    <property type="molecule type" value="Genomic_DNA"/>
</dbReference>
<keyword evidence="2" id="KW-1185">Reference proteome</keyword>
<proteinExistence type="predicted"/>